<gene>
    <name evidence="2" type="ORF">BJP34_10275</name>
</gene>
<feature type="domain" description="Glycosyl transferase family 28 C-terminal" evidence="1">
    <location>
        <begin position="304"/>
        <end position="387"/>
    </location>
</feature>
<reference evidence="3" key="1">
    <citation type="submission" date="2016-10" db="EMBL/GenBank/DDBJ databases">
        <title>Comparative genomics uncovers the prolific and rare metabolic potential of the cyanobacterial genus Moorea.</title>
        <authorList>
            <person name="Leao T."/>
            <person name="Castelao G."/>
            <person name="Korobeynikov A."/>
            <person name="Monroe E.A."/>
            <person name="Podell S."/>
            <person name="Glukhov E."/>
            <person name="Allen E."/>
            <person name="Gerwick W.H."/>
            <person name="Gerwick L."/>
        </authorList>
    </citation>
    <scope>NUCLEOTIDE SEQUENCE [LARGE SCALE GENOMIC DNA]</scope>
    <source>
        <strain evidence="3">PAL-8-15-08-1</strain>
    </source>
</reference>
<protein>
    <recommendedName>
        <fullName evidence="1">Glycosyl transferase family 28 C-terminal domain-containing protein</fullName>
    </recommendedName>
</protein>
<dbReference type="PANTHER" id="PTHR21015:SF22">
    <property type="entry name" value="GLYCOSYLTRANSFERASE"/>
    <property type="match status" value="1"/>
</dbReference>
<dbReference type="PANTHER" id="PTHR21015">
    <property type="entry name" value="UDP-N-ACETYLGLUCOSAMINE--N-ACETYLMURAMYL-(PENTAPEPTIDE) PYROPHOSPHORYL-UNDECAPRENOL N-ACETYLGLUCOSAMINE TRANSFERASE 1"/>
    <property type="match status" value="1"/>
</dbReference>
<dbReference type="KEGG" id="mpro:BJP34_10275"/>
<evidence type="ECO:0000313" key="2">
    <source>
        <dbReference type="EMBL" id="AOW99789.1"/>
    </source>
</evidence>
<evidence type="ECO:0000313" key="3">
    <source>
        <dbReference type="Proteomes" id="UP000177870"/>
    </source>
</evidence>
<dbReference type="GO" id="GO:0016758">
    <property type="term" value="F:hexosyltransferase activity"/>
    <property type="evidence" value="ECO:0007669"/>
    <property type="project" value="InterPro"/>
</dbReference>
<dbReference type="Proteomes" id="UP000177870">
    <property type="component" value="Chromosome"/>
</dbReference>
<sequence length="422" mass="46975">MRIAICSLSQFTYVAECIDVAQRLNEKHEVCYFLGFHCSSAINLLQKKHLPHQVLNKGLETASILTSPATAKSTYDLFKSYFFKYAELVLPDLLKAFKHWKPDLILSHLRDYTGITAAEIINKPVVSFGSHTSPLRVESIDPPFGSRGSRDTPKGLFKIWWELHNKFNDKVDKIYNHTIRQPYGLSHVYNTSTLHSDRLVLLSLISALSNKHSQEPPHIKYVGSLLSRKLDAAPAKEIDLIARISSMPKPRVFVSLGTTYVTKLLLEKCLKALIPFPGTVIVSLGGKTDLNLPSLLDLPHIIWNSFFFDVDRVLKLSDVIVTVGGGKSVMDSLSVGKPLICLPQQGEQWEIALALQSLGAAEIPCPRKWDGQTFTEVTEQVATEAKYTEAAALLQSKVEQSGGVEEAVKAIEALYKCVDFKL</sequence>
<dbReference type="Pfam" id="PF04101">
    <property type="entry name" value="Glyco_tran_28_C"/>
    <property type="match status" value="1"/>
</dbReference>
<evidence type="ECO:0000259" key="1">
    <source>
        <dbReference type="Pfam" id="PF04101"/>
    </source>
</evidence>
<dbReference type="AlphaFoldDB" id="A0A1D8TQ70"/>
<accession>A0A1D8TQ70</accession>
<dbReference type="CDD" id="cd03784">
    <property type="entry name" value="GT1_Gtf-like"/>
    <property type="match status" value="1"/>
</dbReference>
<dbReference type="OrthoDB" id="6620093at2"/>
<dbReference type="STRING" id="1458985.BJP34_10275"/>
<dbReference type="SUPFAM" id="SSF53756">
    <property type="entry name" value="UDP-Glycosyltransferase/glycogen phosphorylase"/>
    <property type="match status" value="1"/>
</dbReference>
<dbReference type="InterPro" id="IPR007235">
    <property type="entry name" value="Glyco_trans_28_C"/>
</dbReference>
<dbReference type="InterPro" id="IPR002213">
    <property type="entry name" value="UDP_glucos_trans"/>
</dbReference>
<organism evidence="2 3">
    <name type="scientific">Moorena producens PAL-8-15-08-1</name>
    <dbReference type="NCBI Taxonomy" id="1458985"/>
    <lineage>
        <taxon>Bacteria</taxon>
        <taxon>Bacillati</taxon>
        <taxon>Cyanobacteriota</taxon>
        <taxon>Cyanophyceae</taxon>
        <taxon>Coleofasciculales</taxon>
        <taxon>Coleofasciculaceae</taxon>
        <taxon>Moorena</taxon>
    </lineage>
</organism>
<dbReference type="GO" id="GO:0008194">
    <property type="term" value="F:UDP-glycosyltransferase activity"/>
    <property type="evidence" value="ECO:0007669"/>
    <property type="project" value="InterPro"/>
</dbReference>
<name>A0A1D8TQ70_9CYAN</name>
<dbReference type="EMBL" id="CP017599">
    <property type="protein sequence ID" value="AOW99789.1"/>
    <property type="molecule type" value="Genomic_DNA"/>
</dbReference>
<proteinExistence type="predicted"/>
<dbReference type="Gene3D" id="3.40.50.2000">
    <property type="entry name" value="Glycogen Phosphorylase B"/>
    <property type="match status" value="2"/>
</dbReference>
<dbReference type="RefSeq" id="WP_070392265.1">
    <property type="nucleotide sequence ID" value="NZ_CP017599.1"/>
</dbReference>